<keyword evidence="3" id="KW-1185">Reference proteome</keyword>
<protein>
    <submittedName>
        <fullName evidence="2">Uncharacterized protein DUF1214</fullName>
    </submittedName>
</protein>
<name>A0A316A4Y0_SEDFL</name>
<accession>A0A316A4Y0</accession>
<dbReference type="PROSITE" id="PS51257">
    <property type="entry name" value="PROKAR_LIPOPROTEIN"/>
    <property type="match status" value="1"/>
</dbReference>
<sequence>MKLRPIVLILFVLSVACKSQKKNTNEQQVLEQAWNTFYQTISEIEDKYLATKVYEMDSVHKAGAYELLQTQIAAQLSGAVSGGDGSYPHFRNLLDPGKRIGIDNPDTYYRAANISNFDGKTVYRIYGNRGNTADFLLEIFFPENPKGAISVMDDEEITFDENGNFEVYISANKTGENWIEFPKSDKVYMIISRHSHANWEKELSGNIYIERLGTEGKPSKNSSPTVLAKRITAAANILKYQGEFWPSFQRKIKLIGKNKAIAFKPTGEIGILTQYNSVGSFELENNDALVIKIPEIDAEYCGFQLTDFWAASPDWPNRQCSLSWGRNGKAQAYKSKDGYYYFVISKEDPQIQNWLDPCGMTAGVFVIRLQSVKQKDVKKIKPETTLVKLSELDTVLPRDIPSFNAEQRKKQISIRQEHVKRRYQTW</sequence>
<organism evidence="2 3">
    <name type="scientific">Sediminitomix flava</name>
    <dbReference type="NCBI Taxonomy" id="379075"/>
    <lineage>
        <taxon>Bacteria</taxon>
        <taxon>Pseudomonadati</taxon>
        <taxon>Bacteroidota</taxon>
        <taxon>Cytophagia</taxon>
        <taxon>Cytophagales</taxon>
        <taxon>Flammeovirgaceae</taxon>
        <taxon>Sediminitomix</taxon>
    </lineage>
</organism>
<evidence type="ECO:0000259" key="1">
    <source>
        <dbReference type="Pfam" id="PF06742"/>
    </source>
</evidence>
<reference evidence="2 3" key="1">
    <citation type="submission" date="2018-03" db="EMBL/GenBank/DDBJ databases">
        <title>Genomic Encyclopedia of Archaeal and Bacterial Type Strains, Phase II (KMG-II): from individual species to whole genera.</title>
        <authorList>
            <person name="Goeker M."/>
        </authorList>
    </citation>
    <scope>NUCLEOTIDE SEQUENCE [LARGE SCALE GENOMIC DNA]</scope>
    <source>
        <strain evidence="2 3">DSM 28229</strain>
    </source>
</reference>
<dbReference type="AlphaFoldDB" id="A0A316A4Y0"/>
<dbReference type="RefSeq" id="WP_109616285.1">
    <property type="nucleotide sequence ID" value="NZ_QGDO01000001.1"/>
</dbReference>
<feature type="domain" description="DUF1214" evidence="1">
    <location>
        <begin position="140"/>
        <end position="191"/>
    </location>
</feature>
<gene>
    <name evidence="2" type="ORF">BC781_1011196</name>
</gene>
<dbReference type="InterPro" id="IPR010621">
    <property type="entry name" value="DUF1214"/>
</dbReference>
<evidence type="ECO:0000313" key="2">
    <source>
        <dbReference type="EMBL" id="PWJ44817.1"/>
    </source>
</evidence>
<dbReference type="Proteomes" id="UP000245535">
    <property type="component" value="Unassembled WGS sequence"/>
</dbReference>
<proteinExistence type="predicted"/>
<evidence type="ECO:0000313" key="3">
    <source>
        <dbReference type="Proteomes" id="UP000245535"/>
    </source>
</evidence>
<dbReference type="Pfam" id="PF06742">
    <property type="entry name" value="DUF1214"/>
    <property type="match status" value="1"/>
</dbReference>
<comment type="caution">
    <text evidence="2">The sequence shown here is derived from an EMBL/GenBank/DDBJ whole genome shotgun (WGS) entry which is preliminary data.</text>
</comment>
<dbReference type="OrthoDB" id="4667238at2"/>
<dbReference type="EMBL" id="QGDO01000001">
    <property type="protein sequence ID" value="PWJ44817.1"/>
    <property type="molecule type" value="Genomic_DNA"/>
</dbReference>